<feature type="transmembrane region" description="Helical" evidence="11">
    <location>
        <begin position="215"/>
        <end position="235"/>
    </location>
</feature>
<keyword evidence="5 11" id="KW-0328">Glycosyltransferase</keyword>
<reference evidence="12" key="3">
    <citation type="submission" date="2025-09" db="UniProtKB">
        <authorList>
            <consortium name="Ensembl"/>
        </authorList>
    </citation>
    <scope>IDENTIFICATION</scope>
</reference>
<evidence type="ECO:0000256" key="4">
    <source>
        <dbReference type="ARBA" id="ARBA00022502"/>
    </source>
</evidence>
<feature type="transmembrane region" description="Helical" evidence="11">
    <location>
        <begin position="308"/>
        <end position="329"/>
    </location>
</feature>
<dbReference type="InterPro" id="IPR007315">
    <property type="entry name" value="PIG-V/Gpi18"/>
</dbReference>
<evidence type="ECO:0000256" key="1">
    <source>
        <dbReference type="ARBA" id="ARBA00004477"/>
    </source>
</evidence>
<comment type="similarity">
    <text evidence="3 11">Belongs to the PIGV family.</text>
</comment>
<evidence type="ECO:0000256" key="8">
    <source>
        <dbReference type="ARBA" id="ARBA00022824"/>
    </source>
</evidence>
<reference evidence="12" key="1">
    <citation type="submission" date="2020-02" db="EMBL/GenBank/DDBJ databases">
        <authorList>
            <person name="Enbody D E."/>
            <person name="Pettersson E M."/>
        </authorList>
    </citation>
    <scope>NUCLEOTIDE SEQUENCE [LARGE SCALE GENOMIC DNA]</scope>
</reference>
<evidence type="ECO:0000256" key="5">
    <source>
        <dbReference type="ARBA" id="ARBA00022676"/>
    </source>
</evidence>
<feature type="transmembrane region" description="Helical" evidence="11">
    <location>
        <begin position="181"/>
        <end position="203"/>
    </location>
</feature>
<dbReference type="GO" id="GO:0000009">
    <property type="term" value="F:alpha-1,6-mannosyltransferase activity"/>
    <property type="evidence" value="ECO:0007669"/>
    <property type="project" value="InterPro"/>
</dbReference>
<comment type="pathway">
    <text evidence="2 11">Glycolipid biosynthesis; glycosylphosphatidylinositol-anchor biosynthesis.</text>
</comment>
<dbReference type="GO" id="GO:0031501">
    <property type="term" value="C:mannosyltransferase complex"/>
    <property type="evidence" value="ECO:0007669"/>
    <property type="project" value="TreeGrafter"/>
</dbReference>
<proteinExistence type="inferred from homology"/>
<dbReference type="GO" id="GO:0006506">
    <property type="term" value="P:GPI anchor biosynthetic process"/>
    <property type="evidence" value="ECO:0007669"/>
    <property type="project" value="UniProtKB-UniPathway"/>
</dbReference>
<evidence type="ECO:0000256" key="2">
    <source>
        <dbReference type="ARBA" id="ARBA00004687"/>
    </source>
</evidence>
<keyword evidence="7 11" id="KW-0812">Transmembrane</keyword>
<dbReference type="GO" id="GO:0005789">
    <property type="term" value="C:endoplasmic reticulum membrane"/>
    <property type="evidence" value="ECO:0007669"/>
    <property type="project" value="UniProtKB-SubCell"/>
</dbReference>
<evidence type="ECO:0000313" key="13">
    <source>
        <dbReference type="Proteomes" id="UP000694382"/>
    </source>
</evidence>
<protein>
    <recommendedName>
        <fullName evidence="11">GPI mannosyltransferase 2</fullName>
        <ecNumber evidence="11">2.4.1.-</ecNumber>
    </recommendedName>
</protein>
<keyword evidence="4 11" id="KW-0337">GPI-anchor biosynthesis</keyword>
<evidence type="ECO:0000256" key="6">
    <source>
        <dbReference type="ARBA" id="ARBA00022679"/>
    </source>
</evidence>
<evidence type="ECO:0000256" key="9">
    <source>
        <dbReference type="ARBA" id="ARBA00022989"/>
    </source>
</evidence>
<feature type="transmembrane region" description="Helical" evidence="11">
    <location>
        <begin position="456"/>
        <end position="476"/>
    </location>
</feature>
<feature type="transmembrane region" description="Helical" evidence="11">
    <location>
        <begin position="37"/>
        <end position="55"/>
    </location>
</feature>
<dbReference type="EC" id="2.4.1.-" evidence="11"/>
<keyword evidence="10 11" id="KW-0472">Membrane</keyword>
<keyword evidence="13" id="KW-1185">Reference proteome</keyword>
<keyword evidence="8 11" id="KW-0256">Endoplasmic reticulum</keyword>
<dbReference type="Ensembl" id="ENSCPVT00000006081.2">
    <property type="protein sequence ID" value="ENSCPVP00000005857.1"/>
    <property type="gene ID" value="ENSCPVG00000004324.2"/>
</dbReference>
<dbReference type="GO" id="GO:0004376">
    <property type="term" value="F:GPI mannosyltransferase activity"/>
    <property type="evidence" value="ECO:0007669"/>
    <property type="project" value="InterPro"/>
</dbReference>
<comment type="subcellular location">
    <subcellularLocation>
        <location evidence="1 11">Endoplasmic reticulum membrane</location>
        <topology evidence="1 11">Multi-pass membrane protein</topology>
    </subcellularLocation>
</comment>
<feature type="transmembrane region" description="Helical" evidence="11">
    <location>
        <begin position="553"/>
        <end position="574"/>
    </location>
</feature>
<evidence type="ECO:0000313" key="12">
    <source>
        <dbReference type="Ensembl" id="ENSCPVP00000005857.1"/>
    </source>
</evidence>
<evidence type="ECO:0000256" key="7">
    <source>
        <dbReference type="ARBA" id="ARBA00022692"/>
    </source>
</evidence>
<dbReference type="PANTHER" id="PTHR12468:SF2">
    <property type="entry name" value="GPI MANNOSYLTRANSFERASE 2"/>
    <property type="match status" value="1"/>
</dbReference>
<evidence type="ECO:0000256" key="10">
    <source>
        <dbReference type="ARBA" id="ARBA00023136"/>
    </source>
</evidence>
<name>A0A8C3MG58_GEOPR</name>
<feature type="transmembrane region" description="Helical" evidence="11">
    <location>
        <begin position="255"/>
        <end position="271"/>
    </location>
</feature>
<dbReference type="Proteomes" id="UP000694382">
    <property type="component" value="Chromosome 23"/>
</dbReference>
<accession>A0A8C3MG58</accession>
<dbReference type="UniPathway" id="UPA00196"/>
<dbReference type="Pfam" id="PF04188">
    <property type="entry name" value="Mannosyl_trans2"/>
    <property type="match status" value="1"/>
</dbReference>
<dbReference type="PANTHER" id="PTHR12468">
    <property type="entry name" value="GPI MANNOSYLTRANSFERASE 2"/>
    <property type="match status" value="1"/>
</dbReference>
<comment type="function">
    <text evidence="11">Mannosyltransferase involved in glycosylphosphatidylinositol-anchor biosynthesis.</text>
</comment>
<keyword evidence="9 11" id="KW-1133">Transmembrane helix</keyword>
<evidence type="ECO:0000256" key="3">
    <source>
        <dbReference type="ARBA" id="ARBA00008698"/>
    </source>
</evidence>
<reference evidence="12" key="2">
    <citation type="submission" date="2025-08" db="UniProtKB">
        <authorList>
            <consortium name="Ensembl"/>
        </authorList>
    </citation>
    <scope>IDENTIFICATION</scope>
</reference>
<gene>
    <name evidence="12" type="primary">PIGV</name>
</gene>
<dbReference type="AlphaFoldDB" id="A0A8C3MG58"/>
<sequence>MSSFPWPVLQAFMLHPRVLFCSDVNTPKGLCVHLFSASWASWALVLVVGAPGALLPGALGTGASLPACSHLCQPAALFAVSASLQPRNPLVFQAVFNVLIPDHAADAFSPPRSGPRGLWDALLERLLGGLGRWDAEHFLFIAERGYLLEHNCAFLPLFPLGLRLLAALLPCPVPLQPRSRLLLAAALLNALLAVLAAAALLALGRAVLRRPGQAFLAALLFSLSPAGVFMAAAYSESAFAALAFGAMWQLEKGRGWLSGLLFALAAGARANGMVNAGFVLYSWGRCFVLQLQGTAVSPRELPVLWKQALSLVASAALVCAGIFLPFALFQYYAYVRFCEPGTGLAQSVPEALLQLARDKGYRVAGVGEDKPPWCSQRVPLVYSYIQDTYWNVGFLRYFELRQIPNFLLALPVTLLCSWAAWTYVSTNPRHCLTLGLVRSKSEERGKARDGFCGPAAFVYVVHSTALLAFGFFCMHVQVLTRFLGSSSPILYWFSAHLLLEHEPLLWTSGTDNPASGKPPLGKSHSSCGKGTSDNPVVRLLLNWRSITPLSKSILAFFLGYWLLGLVLHCNFLPWT</sequence>
<organism evidence="12 13">
    <name type="scientific">Geospiza parvula</name>
    <name type="common">Small tree-finch</name>
    <name type="synonym">Camarhynchus parvulus</name>
    <dbReference type="NCBI Taxonomy" id="87175"/>
    <lineage>
        <taxon>Eukaryota</taxon>
        <taxon>Metazoa</taxon>
        <taxon>Chordata</taxon>
        <taxon>Craniata</taxon>
        <taxon>Vertebrata</taxon>
        <taxon>Euteleostomi</taxon>
        <taxon>Archelosauria</taxon>
        <taxon>Archosauria</taxon>
        <taxon>Dinosauria</taxon>
        <taxon>Saurischia</taxon>
        <taxon>Theropoda</taxon>
        <taxon>Coelurosauria</taxon>
        <taxon>Aves</taxon>
        <taxon>Neognathae</taxon>
        <taxon>Neoaves</taxon>
        <taxon>Telluraves</taxon>
        <taxon>Australaves</taxon>
        <taxon>Passeriformes</taxon>
        <taxon>Thraupidae</taxon>
        <taxon>Camarhynchus</taxon>
    </lineage>
</organism>
<evidence type="ECO:0000256" key="11">
    <source>
        <dbReference type="RuleBase" id="RU363112"/>
    </source>
</evidence>
<feature type="transmembrane region" description="Helical" evidence="11">
    <location>
        <begin position="406"/>
        <end position="424"/>
    </location>
</feature>
<keyword evidence="6 11" id="KW-0808">Transferase</keyword>